<keyword evidence="1" id="KW-0946">Virion</keyword>
<organism evidence="1 2">
    <name type="scientific">Bhargavaea ullalensis</name>
    <dbReference type="NCBI Taxonomy" id="1265685"/>
    <lineage>
        <taxon>Bacteria</taxon>
        <taxon>Bacillati</taxon>
        <taxon>Bacillota</taxon>
        <taxon>Bacilli</taxon>
        <taxon>Bacillales</taxon>
        <taxon>Caryophanaceae</taxon>
        <taxon>Bhargavaea</taxon>
    </lineage>
</organism>
<keyword evidence="2" id="KW-1185">Reference proteome</keyword>
<reference evidence="1 2" key="1">
    <citation type="submission" date="2024-06" db="EMBL/GenBank/DDBJ databases">
        <title>Genomic Encyclopedia of Type Strains, Phase IV (KMG-IV): sequencing the most valuable type-strain genomes for metagenomic binning, comparative biology and taxonomic classification.</title>
        <authorList>
            <person name="Goeker M."/>
        </authorList>
    </citation>
    <scope>NUCLEOTIDE SEQUENCE [LARGE SCALE GENOMIC DNA]</scope>
    <source>
        <strain evidence="1 2">DSM 26128</strain>
    </source>
</reference>
<comment type="caution">
    <text evidence="1">The sequence shown here is derived from an EMBL/GenBank/DDBJ whole genome shotgun (WGS) entry which is preliminary data.</text>
</comment>
<gene>
    <name evidence="1" type="ORF">ABID49_001583</name>
</gene>
<dbReference type="Pfam" id="PF10612">
    <property type="entry name" value="Spore-coat_CotZ"/>
    <property type="match status" value="1"/>
</dbReference>
<name>A0ABV2GBN4_9BACL</name>
<accession>A0ABV2GBN4</accession>
<protein>
    <submittedName>
        <fullName evidence="1">Spore coat protein Z</fullName>
    </submittedName>
</protein>
<keyword evidence="1" id="KW-0167">Capsid protein</keyword>
<dbReference type="Proteomes" id="UP001549099">
    <property type="component" value="Unassembled WGS sequence"/>
</dbReference>
<evidence type="ECO:0000313" key="1">
    <source>
        <dbReference type="EMBL" id="MET3575678.1"/>
    </source>
</evidence>
<dbReference type="EMBL" id="JBEPLW010000010">
    <property type="protein sequence ID" value="MET3575678.1"/>
    <property type="molecule type" value="Genomic_DNA"/>
</dbReference>
<dbReference type="RefSeq" id="WP_354197037.1">
    <property type="nucleotide sequence ID" value="NZ_JBEPLW010000010.1"/>
</dbReference>
<proteinExistence type="predicted"/>
<sequence>MGCCGRKDFVSGSSSFDQNCLCDVIRVIKDIQDAGAEECATCATSCFLEPLGSLVNPARRTPIDTRVIVLLTKDGCPFKVKDLTCTSSTYEEFCFFRIEDIMDDGCCVTLRALRKGAASTTTMCCFEATDICVTVDISCFCGVQCVADCFLDLCD</sequence>
<dbReference type="InterPro" id="IPR019593">
    <property type="entry name" value="Spore_coat_protein_Z/Y"/>
</dbReference>
<evidence type="ECO:0000313" key="2">
    <source>
        <dbReference type="Proteomes" id="UP001549099"/>
    </source>
</evidence>